<reference evidence="1" key="1">
    <citation type="submission" date="2023-10" db="EMBL/GenBank/DDBJ databases">
        <title>Amphibacter perezi, gen. nov., sp. nov. a novel taxa of the family Comamonadaceae, class Betaproteobacteria isolated from the skin microbiota of Pelophylax perezi from different populations.</title>
        <authorList>
            <person name="Costa S."/>
            <person name="Proenca D.N."/>
            <person name="Lopes I."/>
            <person name="Morais P.V."/>
        </authorList>
    </citation>
    <scope>NUCLEOTIDE SEQUENCE</scope>
    <source>
        <strain evidence="1">SL12-8</strain>
    </source>
</reference>
<gene>
    <name evidence="1" type="ORF">RV045_11590</name>
</gene>
<keyword evidence="2" id="KW-1185">Reference proteome</keyword>
<evidence type="ECO:0000313" key="2">
    <source>
        <dbReference type="Proteomes" id="UP001364695"/>
    </source>
</evidence>
<accession>A0ACC6P4D0</accession>
<name>A0ACC6P4D0_9BURK</name>
<proteinExistence type="predicted"/>
<organism evidence="1 2">
    <name type="scientific">Amphibiibacter pelophylacis</name>
    <dbReference type="NCBI Taxonomy" id="1799477"/>
    <lineage>
        <taxon>Bacteria</taxon>
        <taxon>Pseudomonadati</taxon>
        <taxon>Pseudomonadota</taxon>
        <taxon>Betaproteobacteria</taxon>
        <taxon>Burkholderiales</taxon>
        <taxon>Sphaerotilaceae</taxon>
        <taxon>Amphibiibacter</taxon>
    </lineage>
</organism>
<comment type="caution">
    <text evidence="1">The sequence shown here is derived from an EMBL/GenBank/DDBJ whole genome shotgun (WGS) entry which is preliminary data.</text>
</comment>
<sequence>MALPRPVEASRPLSERLRDLPREARDTLLLLAICGQILLPLLGEIPLWCAALVAVLWGWRLWTVLALRALPPRWAVLAVAVAGAGAIAATERPLLGQGALVTLLVLLMALKTLEMRARRDTWVLCLLGFFLVIAGFIQSQSLLALASMLVSLAGLLTALVLAHRPVGRPPLLAALGQALRLLALGAPMAAAAFVLFPRIGPLWGMPDAQIARTGLSQELRFGDMGQLAQDSSIALRIRPLPGPDGRTVPVDPKTLYLRGPTLSHFDGRTWTPDSSSRFSALVGADSAGLRLMQAPQRLEITVEPSQGTLLALPELSLPLKLSQSLLGTHPSPATPQPDPALPPGLAEDDGSAPWQSTPAELRAARLPLTEGEREGSARLLPDLSWQTDQPIRQRQRLEVMTWPAVQIGPFGLPGLAPTGSDEARPAPVWPALLRANLQLPPGNERTIAWAHDLRRRLDPRLDADADAFGGADDPAQQLDPPMVRHPFTLVQAVLSWIRHGQFRYTLTPGVYRSNPIDAFWFDRREGFCEHYAAATVIVLRAMGIPARIVTGYQGADPVPQDGYWVVRQSNAHAWVEYWHPEIGWVRVDPTAAVAPDRIAQGIALDAPSPFGDFMQRHAPGWLPRLQALGWDARRGWETLNNRWNQWVLGYDRDRQEELFSGSDWPLDPGQTLALSVSLLALIASAVLWLRQRRDPRSPWQRFMATLVQDLSRRGHLPPEAAQASPAALTPLQLGQRLQAAAQGLAPERQRAIQAHVAQLDAWRYGVPQSPSRRARSVWLRLWRRQLLALLAPR</sequence>
<dbReference type="EMBL" id="JAWDIE010000019">
    <property type="protein sequence ID" value="MEJ7139065.1"/>
    <property type="molecule type" value="Genomic_DNA"/>
</dbReference>
<protein>
    <submittedName>
        <fullName evidence="1">DUF3488 and transglutaminase-like domain-containing protein</fullName>
    </submittedName>
</protein>
<dbReference type="Proteomes" id="UP001364695">
    <property type="component" value="Unassembled WGS sequence"/>
</dbReference>
<evidence type="ECO:0000313" key="1">
    <source>
        <dbReference type="EMBL" id="MEJ7139065.1"/>
    </source>
</evidence>